<dbReference type="RefSeq" id="WP_057753351.1">
    <property type="nucleotide sequence ID" value="NZ_JQBP01000001.1"/>
</dbReference>
<dbReference type="Proteomes" id="UP000051655">
    <property type="component" value="Unassembled WGS sequence"/>
</dbReference>
<dbReference type="PATRIC" id="fig|1616.3.peg.124"/>
<dbReference type="Pfam" id="PF25888">
    <property type="entry name" value="WHD_DnaB"/>
    <property type="match status" value="1"/>
</dbReference>
<dbReference type="EMBL" id="JQBP01000001">
    <property type="protein sequence ID" value="KRN75633.1"/>
    <property type="molecule type" value="Genomic_DNA"/>
</dbReference>
<evidence type="ECO:0000256" key="1">
    <source>
        <dbReference type="ARBA" id="ARBA00093462"/>
    </source>
</evidence>
<feature type="domain" description="Replicative helicase loading/DNA remodeling protein DnaB N-terminal winged helix" evidence="4">
    <location>
        <begin position="6"/>
        <end position="253"/>
    </location>
</feature>
<organism evidence="5 6">
    <name type="scientific">Weissella kandleri</name>
    <dbReference type="NCBI Taxonomy" id="1616"/>
    <lineage>
        <taxon>Bacteria</taxon>
        <taxon>Bacillati</taxon>
        <taxon>Bacillota</taxon>
        <taxon>Bacilli</taxon>
        <taxon>Lactobacillales</taxon>
        <taxon>Lactobacillaceae</taxon>
        <taxon>Weissella</taxon>
    </lineage>
</organism>
<comment type="similarity">
    <text evidence="1">Belongs to the DnaB/DnaD family.</text>
</comment>
<protein>
    <submittedName>
        <fullName evidence="5">Uncharacterized protein</fullName>
    </submittedName>
</protein>
<reference evidence="5 6" key="1">
    <citation type="journal article" date="2015" name="Genome Announc.">
        <title>Expanding the biotechnology potential of lactobacilli through comparative genomics of 213 strains and associated genera.</title>
        <authorList>
            <person name="Sun Z."/>
            <person name="Harris H.M."/>
            <person name="McCann A."/>
            <person name="Guo C."/>
            <person name="Argimon S."/>
            <person name="Zhang W."/>
            <person name="Yang X."/>
            <person name="Jeffery I.B."/>
            <person name="Cooney J.C."/>
            <person name="Kagawa T.F."/>
            <person name="Liu W."/>
            <person name="Song Y."/>
            <person name="Salvetti E."/>
            <person name="Wrobel A."/>
            <person name="Rasinkangas P."/>
            <person name="Parkhill J."/>
            <person name="Rea M.C."/>
            <person name="O'Sullivan O."/>
            <person name="Ritari J."/>
            <person name="Douillard F.P."/>
            <person name="Paul Ross R."/>
            <person name="Yang R."/>
            <person name="Briner A.E."/>
            <person name="Felis G.E."/>
            <person name="de Vos W.M."/>
            <person name="Barrangou R."/>
            <person name="Klaenhammer T.R."/>
            <person name="Caufield P.W."/>
            <person name="Cui Y."/>
            <person name="Zhang H."/>
            <person name="O'Toole P.W."/>
        </authorList>
    </citation>
    <scope>NUCLEOTIDE SEQUENCE [LARGE SCALE GENOMIC DNA]</scope>
    <source>
        <strain evidence="5 6">DSM 20593</strain>
    </source>
</reference>
<sequence>MSFNVNNKFSVEGAQQLSTSELQTLSNLYLPLISGDALTLYLALMHLPRINHNKIVHTVLLDQIGITGPNFVRAREKLEGFGLLSTFEQVLTLESQWVYEMHAPIKSDEFLSDKLLVKVLINQVGESQFHWLKDNLLEQRPAIEGKNITKGFFDIIHEDNFDHIPELTPPRAFQTSPLKTAEVKNQPSLDLELMQSLLVSFNISKQDLQAISSDLMLWKRLYGLDELKLVQLIQKNIGVNHQINVKVIDQQLRNDFQNQQSQSVAAESKLKVENNVSKNKTDQKAPTSAVEQLFKQAKSLQPLEFLADIRNQTGGIISSSERNSIEQLIKYNRLPDEVINMEIYALSVLEKRTTLPRAVLESTYSDWSQAKLKTVQDVVAYLQKRERNLKNKQQTKKSTTYQKRPVETQPDWKNQHVTQVSDQEQEDLKRTLSQMDAKRKEKEKNNS</sequence>
<feature type="compositionally biased region" description="Polar residues" evidence="2">
    <location>
        <begin position="411"/>
        <end position="422"/>
    </location>
</feature>
<gene>
    <name evidence="5" type="ORF">IV73_GL000121</name>
</gene>
<evidence type="ECO:0000259" key="4">
    <source>
        <dbReference type="Pfam" id="PF25888"/>
    </source>
</evidence>
<feature type="compositionally biased region" description="Basic and acidic residues" evidence="2">
    <location>
        <begin position="426"/>
        <end position="447"/>
    </location>
</feature>
<dbReference type="AlphaFoldDB" id="A0A0R2JE97"/>
<feature type="domain" description="DnaB/C C-terminal" evidence="3">
    <location>
        <begin position="307"/>
        <end position="381"/>
    </location>
</feature>
<proteinExistence type="inferred from homology"/>
<evidence type="ECO:0000313" key="6">
    <source>
        <dbReference type="Proteomes" id="UP000051655"/>
    </source>
</evidence>
<evidence type="ECO:0000256" key="2">
    <source>
        <dbReference type="SAM" id="MobiDB-lite"/>
    </source>
</evidence>
<dbReference type="Pfam" id="PF07261">
    <property type="entry name" value="DnaB_2"/>
    <property type="match status" value="1"/>
</dbReference>
<keyword evidence="6" id="KW-1185">Reference proteome</keyword>
<evidence type="ECO:0000313" key="5">
    <source>
        <dbReference type="EMBL" id="KRN75633.1"/>
    </source>
</evidence>
<dbReference type="InterPro" id="IPR058660">
    <property type="entry name" value="WHD_DnaB"/>
</dbReference>
<name>A0A0R2JE97_9LACO</name>
<evidence type="ECO:0000259" key="3">
    <source>
        <dbReference type="Pfam" id="PF07261"/>
    </source>
</evidence>
<dbReference type="OrthoDB" id="2082007at2"/>
<dbReference type="InterPro" id="IPR006343">
    <property type="entry name" value="DnaB/C_C"/>
</dbReference>
<accession>A0A0R2JE97</accession>
<dbReference type="STRING" id="1616.IV73_GL000121"/>
<feature type="region of interest" description="Disordered" evidence="2">
    <location>
        <begin position="389"/>
        <end position="447"/>
    </location>
</feature>
<comment type="caution">
    <text evidence="5">The sequence shown here is derived from an EMBL/GenBank/DDBJ whole genome shotgun (WGS) entry which is preliminary data.</text>
</comment>